<reference evidence="8 9" key="1">
    <citation type="journal article" date="2023" name="Commun. Biol.">
        <title>Genome analysis of Parmales, the sister group of diatoms, reveals the evolutionary specialization of diatoms from phago-mixotrophs to photoautotrophs.</title>
        <authorList>
            <person name="Ban H."/>
            <person name="Sato S."/>
            <person name="Yoshikawa S."/>
            <person name="Yamada K."/>
            <person name="Nakamura Y."/>
            <person name="Ichinomiya M."/>
            <person name="Sato N."/>
            <person name="Blanc-Mathieu R."/>
            <person name="Endo H."/>
            <person name="Kuwata A."/>
            <person name="Ogata H."/>
        </authorList>
    </citation>
    <scope>NUCLEOTIDE SEQUENCE [LARGE SCALE GENOMIC DNA]</scope>
</reference>
<organism evidence="8 9">
    <name type="scientific">Tetraparma gracilis</name>
    <dbReference type="NCBI Taxonomy" id="2962635"/>
    <lineage>
        <taxon>Eukaryota</taxon>
        <taxon>Sar</taxon>
        <taxon>Stramenopiles</taxon>
        <taxon>Ochrophyta</taxon>
        <taxon>Bolidophyceae</taxon>
        <taxon>Parmales</taxon>
        <taxon>Triparmaceae</taxon>
        <taxon>Tetraparma</taxon>
    </lineage>
</organism>
<dbReference type="InterPro" id="IPR000719">
    <property type="entry name" value="Prot_kinase_dom"/>
</dbReference>
<feature type="non-terminal residue" evidence="8">
    <location>
        <position position="1"/>
    </location>
</feature>
<evidence type="ECO:0000256" key="5">
    <source>
        <dbReference type="ARBA" id="ARBA00022840"/>
    </source>
</evidence>
<dbReference type="InterPro" id="IPR008271">
    <property type="entry name" value="Ser/Thr_kinase_AS"/>
</dbReference>
<dbReference type="Pfam" id="PF00069">
    <property type="entry name" value="Pkinase"/>
    <property type="match status" value="1"/>
</dbReference>
<keyword evidence="4" id="KW-0418">Kinase</keyword>
<protein>
    <recommendedName>
        <fullName evidence="7">Protein kinase domain-containing protein</fullName>
    </recommendedName>
</protein>
<feature type="compositionally biased region" description="Low complexity" evidence="6">
    <location>
        <begin position="296"/>
        <end position="317"/>
    </location>
</feature>
<evidence type="ECO:0000259" key="7">
    <source>
        <dbReference type="PROSITE" id="PS50011"/>
    </source>
</evidence>
<comment type="caution">
    <text evidence="8">The sequence shown here is derived from an EMBL/GenBank/DDBJ whole genome shotgun (WGS) entry which is preliminary data.</text>
</comment>
<keyword evidence="3" id="KW-0547">Nucleotide-binding</keyword>
<gene>
    <name evidence="8" type="ORF">TeGR_g12175</name>
</gene>
<sequence>YAVKILSLNRFSGPLAPGLSVEELRGEAEMLKQLDHPYIVKLEDVFTSDTAVYLVMELLHGGDLFDRIVDRGRYDETSSRRVARRILSAVGYLHERHIVHRDLKPENILLEAKDNDFTVKVTDFGLAKKANKDGLRTFCGTPQYFAPEVLRRRNTVAGVGRYDVAADMWSVGVILYILLSGTPPFDASDSFDAASNAQISFKGSVWSNVSEVAIDMVGRLLDPSPQTRMTVSEACDHEWIAIDDGDTHTHPLRDPAVPKQAVPRSKAAPAKAKPKAAPKPRPPVAPSKPPPKPKPAVKASPAKLKPAPAVVPTSSSKKPAKAKAKPQAPARSTAKSPGSAAILATKNRNLSDDELEDFSDDEDGGFGDANLTKISDVFKRKAVELQKENVANRGGKAPPLPSLSEKGEGAEEEKDAKKRKLQLTLDGRTADVPDDASAGGGAEEPGEEEESTKKAAAAAAATAERKQRTLAEAWGFKG</sequence>
<feature type="domain" description="Protein kinase" evidence="7">
    <location>
        <begin position="1"/>
        <end position="240"/>
    </location>
</feature>
<dbReference type="PROSITE" id="PS50011">
    <property type="entry name" value="PROTEIN_KINASE_DOM"/>
    <property type="match status" value="1"/>
</dbReference>
<dbReference type="InterPro" id="IPR011009">
    <property type="entry name" value="Kinase-like_dom_sf"/>
</dbReference>
<name>A0ABQ6MW00_9STRA</name>
<evidence type="ECO:0000256" key="1">
    <source>
        <dbReference type="ARBA" id="ARBA00022527"/>
    </source>
</evidence>
<dbReference type="PANTHER" id="PTHR24349">
    <property type="entry name" value="SERINE/THREONINE-PROTEIN KINASE"/>
    <property type="match status" value="1"/>
</dbReference>
<dbReference type="PROSITE" id="PS00108">
    <property type="entry name" value="PROTEIN_KINASE_ST"/>
    <property type="match status" value="1"/>
</dbReference>
<feature type="region of interest" description="Disordered" evidence="6">
    <location>
        <begin position="387"/>
        <end position="478"/>
    </location>
</feature>
<dbReference type="SUPFAM" id="SSF56112">
    <property type="entry name" value="Protein kinase-like (PK-like)"/>
    <property type="match status" value="1"/>
</dbReference>
<dbReference type="InterPro" id="IPR050205">
    <property type="entry name" value="CDPK_Ser/Thr_kinases"/>
</dbReference>
<feature type="region of interest" description="Disordered" evidence="6">
    <location>
        <begin position="244"/>
        <end position="370"/>
    </location>
</feature>
<evidence type="ECO:0000256" key="3">
    <source>
        <dbReference type="ARBA" id="ARBA00022741"/>
    </source>
</evidence>
<proteinExistence type="predicted"/>
<evidence type="ECO:0000313" key="9">
    <source>
        <dbReference type="Proteomes" id="UP001165060"/>
    </source>
</evidence>
<keyword evidence="5" id="KW-0067">ATP-binding</keyword>
<dbReference type="EMBL" id="BRYB01000650">
    <property type="protein sequence ID" value="GMI34632.1"/>
    <property type="molecule type" value="Genomic_DNA"/>
</dbReference>
<feature type="compositionally biased region" description="Basic and acidic residues" evidence="6">
    <location>
        <begin position="244"/>
        <end position="253"/>
    </location>
</feature>
<keyword evidence="2" id="KW-0808">Transferase</keyword>
<keyword evidence="1" id="KW-0723">Serine/threonine-protein kinase</keyword>
<feature type="compositionally biased region" description="Low complexity" evidence="6">
    <location>
        <begin position="261"/>
        <end position="271"/>
    </location>
</feature>
<accession>A0ABQ6MW00</accession>
<dbReference type="Gene3D" id="1.10.510.10">
    <property type="entry name" value="Transferase(Phosphotransferase) domain 1"/>
    <property type="match status" value="1"/>
</dbReference>
<dbReference type="Proteomes" id="UP001165060">
    <property type="component" value="Unassembled WGS sequence"/>
</dbReference>
<evidence type="ECO:0000256" key="6">
    <source>
        <dbReference type="SAM" id="MobiDB-lite"/>
    </source>
</evidence>
<dbReference type="SMART" id="SM00220">
    <property type="entry name" value="S_TKc"/>
    <property type="match status" value="1"/>
</dbReference>
<evidence type="ECO:0000256" key="2">
    <source>
        <dbReference type="ARBA" id="ARBA00022679"/>
    </source>
</evidence>
<keyword evidence="9" id="KW-1185">Reference proteome</keyword>
<feature type="compositionally biased region" description="Pro residues" evidence="6">
    <location>
        <begin position="279"/>
        <end position="294"/>
    </location>
</feature>
<evidence type="ECO:0000256" key="4">
    <source>
        <dbReference type="ARBA" id="ARBA00022777"/>
    </source>
</evidence>
<feature type="compositionally biased region" description="Acidic residues" evidence="6">
    <location>
        <begin position="352"/>
        <end position="365"/>
    </location>
</feature>
<evidence type="ECO:0000313" key="8">
    <source>
        <dbReference type="EMBL" id="GMI34632.1"/>
    </source>
</evidence>
<dbReference type="CDD" id="cd05117">
    <property type="entry name" value="STKc_CAMK"/>
    <property type="match status" value="1"/>
</dbReference>